<evidence type="ECO:0000313" key="1">
    <source>
        <dbReference type="EMBL" id="AAA32803.1"/>
    </source>
</evidence>
<reference evidence="1" key="1">
    <citation type="journal article" date="1990" name="Proc. Natl. Acad. Sci. U.S.A.">
        <title>Molecular cloning and characterization of GPA1, a G protein alpha subunit gene from Arabidopsis thaliana.</title>
        <authorList>
            <person name="Ma H."/>
            <person name="Yanofsky M.F."/>
            <person name="Meyerowitz E.M."/>
        </authorList>
    </citation>
    <scope>NUCLEOTIDE SEQUENCE</scope>
    <source>
        <strain evidence="1">Landsberg erecta</strain>
        <tissue evidence="1">Flower</tissue>
    </source>
</reference>
<gene>
    <name evidence="1" type="primary">GPA1</name>
</gene>
<dbReference type="EMBL" id="M32887">
    <property type="protein sequence ID" value="AAA32803.1"/>
    <property type="molecule type" value="mRNA"/>
</dbReference>
<sequence>MRSNCSWKLKYLFLAVELES</sequence>
<organism evidence="1">
    <name type="scientific">Arabidopsis thaliana</name>
    <name type="common">Mouse-ear cress</name>
    <dbReference type="NCBI Taxonomy" id="3702"/>
    <lineage>
        <taxon>Eukaryota</taxon>
        <taxon>Viridiplantae</taxon>
        <taxon>Streptophyta</taxon>
        <taxon>Embryophyta</taxon>
        <taxon>Tracheophyta</taxon>
        <taxon>Spermatophyta</taxon>
        <taxon>Magnoliopsida</taxon>
        <taxon>eudicotyledons</taxon>
        <taxon>Gunneridae</taxon>
        <taxon>Pentapetalae</taxon>
        <taxon>rosids</taxon>
        <taxon>malvids</taxon>
        <taxon>Brassicales</taxon>
        <taxon>Brassicaceae</taxon>
        <taxon>Camelineae</taxon>
        <taxon>Arabidopsis</taxon>
    </lineage>
</organism>
<proteinExistence type="evidence at transcript level"/>
<protein>
    <submittedName>
        <fullName evidence="1">G protein alpha subunit</fullName>
    </submittedName>
</protein>
<dbReference type="AlphaFoldDB" id="V9GZD1"/>
<accession>V9GZD1</accession>
<name>V9GZD1_ARATH</name>